<protein>
    <submittedName>
        <fullName evidence="3">DUF305 domain-containing protein</fullName>
    </submittedName>
</protein>
<dbReference type="RefSeq" id="WP_039715617.1">
    <property type="nucleotide sequence ID" value="NZ_JTJC03000001.1"/>
</dbReference>
<organism evidence="3 4">
    <name type="scientific">Scytonema millei VB511283</name>
    <dbReference type="NCBI Taxonomy" id="1245923"/>
    <lineage>
        <taxon>Bacteria</taxon>
        <taxon>Bacillati</taxon>
        <taxon>Cyanobacteriota</taxon>
        <taxon>Cyanophyceae</taxon>
        <taxon>Nostocales</taxon>
        <taxon>Scytonemataceae</taxon>
        <taxon>Scytonema</taxon>
    </lineage>
</organism>
<comment type="caution">
    <text evidence="3">The sequence shown here is derived from an EMBL/GenBank/DDBJ whole genome shotgun (WGS) entry which is preliminary data.</text>
</comment>
<dbReference type="Proteomes" id="UP000031532">
    <property type="component" value="Unassembled WGS sequence"/>
</dbReference>
<keyword evidence="1" id="KW-0732">Signal</keyword>
<dbReference type="Pfam" id="PF03713">
    <property type="entry name" value="DUF305"/>
    <property type="match status" value="1"/>
</dbReference>
<dbReference type="InterPro" id="IPR012347">
    <property type="entry name" value="Ferritin-like"/>
</dbReference>
<proteinExistence type="predicted"/>
<evidence type="ECO:0000259" key="2">
    <source>
        <dbReference type="Pfam" id="PF03713"/>
    </source>
</evidence>
<dbReference type="EMBL" id="JTJC03000001">
    <property type="protein sequence ID" value="NHC34228.1"/>
    <property type="molecule type" value="Genomic_DNA"/>
</dbReference>
<keyword evidence="4" id="KW-1185">Reference proteome</keyword>
<evidence type="ECO:0000256" key="1">
    <source>
        <dbReference type="SAM" id="SignalP"/>
    </source>
</evidence>
<sequence>MNAFVKSIALTTIGLAIATTSASAAQANNPDTNTTSHANIVEFDRQIAQISPSSRLNETRSRRFIDEMIMLRMKMVEAAEEALQSPNPEIKRMAQEVIKTSNNEIKKMMEMRGKFGIYEDG</sequence>
<name>A0A9X5I395_9CYAN</name>
<feature type="domain" description="DUF305" evidence="2">
    <location>
        <begin position="25"/>
        <end position="111"/>
    </location>
</feature>
<dbReference type="Gene3D" id="1.20.1260.10">
    <property type="match status" value="1"/>
</dbReference>
<accession>A0A9X5I395</accession>
<dbReference type="OrthoDB" id="9918958at2"/>
<gene>
    <name evidence="3" type="ORF">QH73_0006055</name>
</gene>
<evidence type="ECO:0000313" key="4">
    <source>
        <dbReference type="Proteomes" id="UP000031532"/>
    </source>
</evidence>
<reference evidence="3 4" key="1">
    <citation type="journal article" date="2015" name="Genome Announc.">
        <title>Draft Genome Sequence of the Terrestrial Cyanobacterium Scytonema millei VB511283, Isolated from Eastern India.</title>
        <authorList>
            <person name="Sen D."/>
            <person name="Chandrababunaidu M.M."/>
            <person name="Singh D."/>
            <person name="Sanghi N."/>
            <person name="Ghorai A."/>
            <person name="Mishra G.P."/>
            <person name="Madduluri M."/>
            <person name="Adhikary S.P."/>
            <person name="Tripathy S."/>
        </authorList>
    </citation>
    <scope>NUCLEOTIDE SEQUENCE [LARGE SCALE GENOMIC DNA]</scope>
    <source>
        <strain evidence="3 4">VB511283</strain>
    </source>
</reference>
<dbReference type="AlphaFoldDB" id="A0A9X5I395"/>
<feature type="chain" id="PRO_5040936008" evidence="1">
    <location>
        <begin position="25"/>
        <end position="121"/>
    </location>
</feature>
<feature type="signal peptide" evidence="1">
    <location>
        <begin position="1"/>
        <end position="24"/>
    </location>
</feature>
<evidence type="ECO:0000313" key="3">
    <source>
        <dbReference type="EMBL" id="NHC34228.1"/>
    </source>
</evidence>
<dbReference type="InterPro" id="IPR005183">
    <property type="entry name" value="DUF305_CopM-like"/>
</dbReference>